<organism evidence="1">
    <name type="scientific">marine sediment metagenome</name>
    <dbReference type="NCBI Taxonomy" id="412755"/>
    <lineage>
        <taxon>unclassified sequences</taxon>
        <taxon>metagenomes</taxon>
        <taxon>ecological metagenomes</taxon>
    </lineage>
</organism>
<name>X1UTM2_9ZZZZ</name>
<gene>
    <name evidence="1" type="ORF">S12H4_48215</name>
</gene>
<sequence>MKGVNFSTVEVAHEDERRKLSAIFNGEFIAKQVKVLKIKKPSTLGNHYHHYSELFYVLEGEATYTLESMETGERQVG</sequence>
<dbReference type="Gene3D" id="2.60.120.10">
    <property type="entry name" value="Jelly Rolls"/>
    <property type="match status" value="1"/>
</dbReference>
<dbReference type="InterPro" id="IPR011051">
    <property type="entry name" value="RmlC_Cupin_sf"/>
</dbReference>
<protein>
    <submittedName>
        <fullName evidence="1">Uncharacterized protein</fullName>
    </submittedName>
</protein>
<dbReference type="EMBL" id="BARW01030104">
    <property type="protein sequence ID" value="GAJ03231.1"/>
    <property type="molecule type" value="Genomic_DNA"/>
</dbReference>
<accession>X1UTM2</accession>
<proteinExistence type="predicted"/>
<comment type="caution">
    <text evidence="1">The sequence shown here is derived from an EMBL/GenBank/DDBJ whole genome shotgun (WGS) entry which is preliminary data.</text>
</comment>
<dbReference type="SUPFAM" id="SSF51182">
    <property type="entry name" value="RmlC-like cupins"/>
    <property type="match status" value="1"/>
</dbReference>
<feature type="non-terminal residue" evidence="1">
    <location>
        <position position="77"/>
    </location>
</feature>
<dbReference type="AlphaFoldDB" id="X1UTM2"/>
<evidence type="ECO:0000313" key="1">
    <source>
        <dbReference type="EMBL" id="GAJ03231.1"/>
    </source>
</evidence>
<dbReference type="InterPro" id="IPR014710">
    <property type="entry name" value="RmlC-like_jellyroll"/>
</dbReference>
<reference evidence="1" key="1">
    <citation type="journal article" date="2014" name="Front. Microbiol.">
        <title>High frequency of phylogenetically diverse reductive dehalogenase-homologous genes in deep subseafloor sedimentary metagenomes.</title>
        <authorList>
            <person name="Kawai M."/>
            <person name="Futagami T."/>
            <person name="Toyoda A."/>
            <person name="Takaki Y."/>
            <person name="Nishi S."/>
            <person name="Hori S."/>
            <person name="Arai W."/>
            <person name="Tsubouchi T."/>
            <person name="Morono Y."/>
            <person name="Uchiyama I."/>
            <person name="Ito T."/>
            <person name="Fujiyama A."/>
            <person name="Inagaki F."/>
            <person name="Takami H."/>
        </authorList>
    </citation>
    <scope>NUCLEOTIDE SEQUENCE</scope>
    <source>
        <strain evidence="1">Expedition CK06-06</strain>
    </source>
</reference>